<proteinExistence type="predicted"/>
<dbReference type="InterPro" id="IPR051856">
    <property type="entry name" value="CSR-E3_Ligase_Protein"/>
</dbReference>
<feature type="compositionally biased region" description="Basic and acidic residues" evidence="1">
    <location>
        <begin position="131"/>
        <end position="143"/>
    </location>
</feature>
<dbReference type="AlphaFoldDB" id="A0A670YTK3"/>
<dbReference type="Ensembl" id="ENSPTXT00000012360.1">
    <property type="protein sequence ID" value="ENSPTXP00000011966.1"/>
    <property type="gene ID" value="ENSPTXG00000008443.1"/>
</dbReference>
<evidence type="ECO:0000256" key="1">
    <source>
        <dbReference type="SAM" id="MobiDB-lite"/>
    </source>
</evidence>
<reference evidence="2" key="1">
    <citation type="submission" date="2025-08" db="UniProtKB">
        <authorList>
            <consortium name="Ensembl"/>
        </authorList>
    </citation>
    <scope>IDENTIFICATION</scope>
</reference>
<evidence type="ECO:0000313" key="3">
    <source>
        <dbReference type="Proteomes" id="UP000472273"/>
    </source>
</evidence>
<accession>A0A670YTK3</accession>
<dbReference type="GeneTree" id="ENSGT00940000153269"/>
<keyword evidence="3" id="KW-1185">Reference proteome</keyword>
<dbReference type="PANTHER" id="PTHR21041">
    <property type="entry name" value="DENDRITIC CELL-SPECIFIC TRANSMEMBRANE PROTEIN"/>
    <property type="match status" value="1"/>
</dbReference>
<sequence length="178" mass="20166">MTIRERTKIEMLASVAAVGWGTLPQFRCASLLVVPKFLGKEGRLYILTYMLATVYDGPVANIRHNLGEVVRSISCTVELQIENSKKAWKVSLAPMRKILKDMVRSGKTLRSESQDISRSFTELNKQVESRAGTESRRLARETEGSASTQEVYEAKTRMRCESKKPKWRLKSGLLKSRV</sequence>
<protein>
    <submittedName>
        <fullName evidence="2">Uncharacterized protein</fullName>
    </submittedName>
</protein>
<evidence type="ECO:0000313" key="2">
    <source>
        <dbReference type="Ensembl" id="ENSPTXP00000011966.1"/>
    </source>
</evidence>
<feature type="region of interest" description="Disordered" evidence="1">
    <location>
        <begin position="131"/>
        <end position="153"/>
    </location>
</feature>
<reference evidence="2" key="2">
    <citation type="submission" date="2025-09" db="UniProtKB">
        <authorList>
            <consortium name="Ensembl"/>
        </authorList>
    </citation>
    <scope>IDENTIFICATION</scope>
</reference>
<dbReference type="PANTHER" id="PTHR21041:SF17">
    <property type="entry name" value="E3 UBIQUITIN-PROTEIN LIGASE DCST1"/>
    <property type="match status" value="1"/>
</dbReference>
<organism evidence="2 3">
    <name type="scientific">Pseudonaja textilis</name>
    <name type="common">Eastern brown snake</name>
    <dbReference type="NCBI Taxonomy" id="8673"/>
    <lineage>
        <taxon>Eukaryota</taxon>
        <taxon>Metazoa</taxon>
        <taxon>Chordata</taxon>
        <taxon>Craniata</taxon>
        <taxon>Vertebrata</taxon>
        <taxon>Euteleostomi</taxon>
        <taxon>Lepidosauria</taxon>
        <taxon>Squamata</taxon>
        <taxon>Bifurcata</taxon>
        <taxon>Unidentata</taxon>
        <taxon>Episquamata</taxon>
        <taxon>Toxicofera</taxon>
        <taxon>Serpentes</taxon>
        <taxon>Colubroidea</taxon>
        <taxon>Elapidae</taxon>
        <taxon>Hydrophiinae</taxon>
        <taxon>Pseudonaja</taxon>
    </lineage>
</organism>
<dbReference type="Proteomes" id="UP000472273">
    <property type="component" value="Unplaced"/>
</dbReference>
<dbReference type="OMA" id="LRCKCEC"/>
<name>A0A670YTK3_PSETE</name>